<comment type="caution">
    <text evidence="2">The sequence shown here is derived from an EMBL/GenBank/DDBJ whole genome shotgun (WGS) entry which is preliminary data.</text>
</comment>
<evidence type="ECO:0000256" key="1">
    <source>
        <dbReference type="SAM" id="SignalP"/>
    </source>
</evidence>
<feature type="signal peptide" evidence="1">
    <location>
        <begin position="1"/>
        <end position="22"/>
    </location>
</feature>
<sequence>MKRTYKPVFAAVFGCALFYGTAASGSTVDWTPLLASWEDGCAQSEEWSELRRNLVTYPDGSLYPEVNEIVLPTVYKEVLGEIDFFERNRDYSGYRLAAKNGEYYGLPVESFVFYLGNSNGISVLLVEFSAPIDEVQERLSSVDYSLVNHDSGPYQAQLITDEEAGKAMLMCDLSV</sequence>
<protein>
    <submittedName>
        <fullName evidence="2">Uncharacterized protein</fullName>
    </submittedName>
</protein>
<dbReference type="EMBL" id="DOTR01000044">
    <property type="protein sequence ID" value="HCA02259.1"/>
    <property type="molecule type" value="Genomic_DNA"/>
</dbReference>
<feature type="chain" id="PRO_5017628005" evidence="1">
    <location>
        <begin position="23"/>
        <end position="175"/>
    </location>
</feature>
<evidence type="ECO:0000313" key="2">
    <source>
        <dbReference type="EMBL" id="HCA02259.1"/>
    </source>
</evidence>
<name>A0A3D0KGG6_9GAMM</name>
<keyword evidence="1" id="KW-0732">Signal</keyword>
<organism evidence="2">
    <name type="scientific">Halomonas campaniensis</name>
    <dbReference type="NCBI Taxonomy" id="213554"/>
    <lineage>
        <taxon>Bacteria</taxon>
        <taxon>Pseudomonadati</taxon>
        <taxon>Pseudomonadota</taxon>
        <taxon>Gammaproteobacteria</taxon>
        <taxon>Oceanospirillales</taxon>
        <taxon>Halomonadaceae</taxon>
        <taxon>Halomonas</taxon>
    </lineage>
</organism>
<reference evidence="2" key="1">
    <citation type="journal article" date="2018" name="Nat. Biotechnol.">
        <title>A standardized bacterial taxonomy based on genome phylogeny substantially revises the tree of life.</title>
        <authorList>
            <person name="Parks D.H."/>
            <person name="Chuvochina M."/>
            <person name="Waite D.W."/>
            <person name="Rinke C."/>
            <person name="Skarshewski A."/>
            <person name="Chaumeil P.A."/>
            <person name="Hugenholtz P."/>
        </authorList>
    </citation>
    <scope>NUCLEOTIDE SEQUENCE [LARGE SCALE GENOMIC DNA]</scope>
    <source>
        <strain evidence="2">UBA11284</strain>
    </source>
</reference>
<dbReference type="AlphaFoldDB" id="A0A3D0KGG6"/>
<gene>
    <name evidence="2" type="ORF">DEO68_08785</name>
</gene>
<proteinExistence type="predicted"/>
<accession>A0A3D0KGG6</accession>